<proteinExistence type="predicted"/>
<dbReference type="InterPro" id="IPR007783">
    <property type="entry name" value="eIF3d"/>
</dbReference>
<sequence>MVDADVATENAEGEVHTENVEVPIENVEIESGNDSTEDENNDSENKWKMSLQEVVKKIVINPNGWGPVSIPESFRCLPYQAFDKSERISKIADWTGQLSREERRYGQGRYAAANANAAASTNQYAYYHEEEETAFQLLGDKCKKTVNDKLKLKHPLNMRKIEKRIVTISGECFRKLSDNVSVTIDEDKSKSNLVCLRL</sequence>
<organism evidence="6 7">
    <name type="scientific">Trichinella pseudospiralis</name>
    <name type="common">Parasitic roundworm</name>
    <dbReference type="NCBI Taxonomy" id="6337"/>
    <lineage>
        <taxon>Eukaryota</taxon>
        <taxon>Metazoa</taxon>
        <taxon>Ecdysozoa</taxon>
        <taxon>Nematoda</taxon>
        <taxon>Enoplea</taxon>
        <taxon>Dorylaimia</taxon>
        <taxon>Trichinellida</taxon>
        <taxon>Trichinellidae</taxon>
        <taxon>Trichinella</taxon>
    </lineage>
</organism>
<comment type="caution">
    <text evidence="6">The sequence shown here is derived from an EMBL/GenBank/DDBJ whole genome shotgun (WGS) entry which is preliminary data.</text>
</comment>
<gene>
    <name evidence="6" type="primary">Eif3d</name>
    <name evidence="6" type="ORF">T4E_7701</name>
</gene>
<dbReference type="GO" id="GO:0005852">
    <property type="term" value="C:eukaryotic translation initiation factor 3 complex"/>
    <property type="evidence" value="ECO:0007669"/>
    <property type="project" value="InterPro"/>
</dbReference>
<evidence type="ECO:0000256" key="1">
    <source>
        <dbReference type="ARBA" id="ARBA00022490"/>
    </source>
</evidence>
<dbReference type="PANTHER" id="PTHR12399">
    <property type="entry name" value="EUKARYOTIC TRANSLATION INITIATION FACTOR 3 SUBUNIT 7"/>
    <property type="match status" value="1"/>
</dbReference>
<reference evidence="6 7" key="1">
    <citation type="submission" date="2015-01" db="EMBL/GenBank/DDBJ databases">
        <title>Evolution of Trichinella species and genotypes.</title>
        <authorList>
            <person name="Korhonen P.K."/>
            <person name="Edoardo P."/>
            <person name="Giuseppe L.R."/>
            <person name="Gasser R.B."/>
        </authorList>
    </citation>
    <scope>NUCLEOTIDE SEQUENCE [LARGE SCALE GENOMIC DNA]</scope>
    <source>
        <strain evidence="6">ISS141</strain>
    </source>
</reference>
<dbReference type="Proteomes" id="UP000054815">
    <property type="component" value="Unassembled WGS sequence"/>
</dbReference>
<evidence type="ECO:0000256" key="4">
    <source>
        <dbReference type="ARBA" id="ARBA00022917"/>
    </source>
</evidence>
<protein>
    <recommendedName>
        <fullName evidence="5">Eukaryotic translation initiation factor 3 subunit p66</fullName>
    </recommendedName>
</protein>
<dbReference type="GO" id="GO:0003743">
    <property type="term" value="F:translation initiation factor activity"/>
    <property type="evidence" value="ECO:0007669"/>
    <property type="project" value="UniProtKB-KW"/>
</dbReference>
<dbReference type="AlphaFoldDB" id="A0A0V0YJT2"/>
<dbReference type="Pfam" id="PF05091">
    <property type="entry name" value="eIF-3_zeta"/>
    <property type="match status" value="1"/>
</dbReference>
<keyword evidence="3" id="KW-0694">RNA-binding</keyword>
<evidence type="ECO:0000256" key="3">
    <source>
        <dbReference type="ARBA" id="ARBA00022884"/>
    </source>
</evidence>
<evidence type="ECO:0000313" key="6">
    <source>
        <dbReference type="EMBL" id="KRY00296.1"/>
    </source>
</evidence>
<keyword evidence="1" id="KW-0963">Cytoplasm</keyword>
<dbReference type="EMBL" id="JYDU01000009">
    <property type="protein sequence ID" value="KRY00296.1"/>
    <property type="molecule type" value="Genomic_DNA"/>
</dbReference>
<evidence type="ECO:0000313" key="7">
    <source>
        <dbReference type="Proteomes" id="UP000054815"/>
    </source>
</evidence>
<keyword evidence="2 6" id="KW-0396">Initiation factor</keyword>
<keyword evidence="4" id="KW-0648">Protein biosynthesis</keyword>
<name>A0A0V0YJT2_TRIPS</name>
<dbReference type="GO" id="GO:0003723">
    <property type="term" value="F:RNA binding"/>
    <property type="evidence" value="ECO:0007669"/>
    <property type="project" value="UniProtKB-KW"/>
</dbReference>
<accession>A0A0V0YJT2</accession>
<dbReference type="PANTHER" id="PTHR12399:SF0">
    <property type="entry name" value="EUKARYOTIC TRANSLATION INITIATION FACTOR 3 SUBUNIT D"/>
    <property type="match status" value="1"/>
</dbReference>
<evidence type="ECO:0000256" key="5">
    <source>
        <dbReference type="ARBA" id="ARBA00033202"/>
    </source>
</evidence>
<evidence type="ECO:0000256" key="2">
    <source>
        <dbReference type="ARBA" id="ARBA00022540"/>
    </source>
</evidence>